<accession>A0ABN8SY26</accession>
<evidence type="ECO:0000313" key="2">
    <source>
        <dbReference type="Proteomes" id="UP001159427"/>
    </source>
</evidence>
<keyword evidence="2" id="KW-1185">Reference proteome</keyword>
<protein>
    <submittedName>
        <fullName evidence="1">Uncharacterized protein</fullName>
    </submittedName>
</protein>
<sequence>MILNGLKLNEEKAELLLLSSRYRPTPTSCALARISYFNLMVIEDFLLQDLNYGTAYPHL</sequence>
<dbReference type="EMBL" id="CALNXI010004292">
    <property type="protein sequence ID" value="CAH3195487.1"/>
    <property type="molecule type" value="Genomic_DNA"/>
</dbReference>
<evidence type="ECO:0000313" key="1">
    <source>
        <dbReference type="EMBL" id="CAH3195487.1"/>
    </source>
</evidence>
<reference evidence="1 2" key="1">
    <citation type="submission" date="2022-05" db="EMBL/GenBank/DDBJ databases">
        <authorList>
            <consortium name="Genoscope - CEA"/>
            <person name="William W."/>
        </authorList>
    </citation>
    <scope>NUCLEOTIDE SEQUENCE [LARGE SCALE GENOMIC DNA]</scope>
</reference>
<comment type="caution">
    <text evidence="1">The sequence shown here is derived from an EMBL/GenBank/DDBJ whole genome shotgun (WGS) entry which is preliminary data.</text>
</comment>
<organism evidence="1 2">
    <name type="scientific">Porites evermanni</name>
    <dbReference type="NCBI Taxonomy" id="104178"/>
    <lineage>
        <taxon>Eukaryota</taxon>
        <taxon>Metazoa</taxon>
        <taxon>Cnidaria</taxon>
        <taxon>Anthozoa</taxon>
        <taxon>Hexacorallia</taxon>
        <taxon>Scleractinia</taxon>
        <taxon>Fungiina</taxon>
        <taxon>Poritidae</taxon>
        <taxon>Porites</taxon>
    </lineage>
</organism>
<name>A0ABN8SY26_9CNID</name>
<dbReference type="Proteomes" id="UP001159427">
    <property type="component" value="Unassembled WGS sequence"/>
</dbReference>
<gene>
    <name evidence="1" type="ORF">PEVE_00030357</name>
</gene>
<proteinExistence type="predicted"/>